<gene>
    <name evidence="1" type="ORF">DWW83_09980</name>
</gene>
<evidence type="ECO:0000313" key="2">
    <source>
        <dbReference type="Proteomes" id="UP000284022"/>
    </source>
</evidence>
<reference evidence="1 2" key="1">
    <citation type="submission" date="2018-08" db="EMBL/GenBank/DDBJ databases">
        <title>A genome reference for cultivated species of the human gut microbiota.</title>
        <authorList>
            <person name="Zou Y."/>
            <person name="Xue W."/>
            <person name="Luo G."/>
        </authorList>
    </citation>
    <scope>NUCLEOTIDE SEQUENCE [LARGE SCALE GENOMIC DNA]</scope>
    <source>
        <strain evidence="1 2">AF17-20</strain>
    </source>
</reference>
<comment type="caution">
    <text evidence="1">The sequence shown here is derived from an EMBL/GenBank/DDBJ whole genome shotgun (WGS) entry which is preliminary data.</text>
</comment>
<name>A0A412SPK0_BACUN</name>
<accession>A0A412SPK0</accession>
<dbReference type="EMBL" id="QRXV01000008">
    <property type="protein sequence ID" value="RGU39640.1"/>
    <property type="molecule type" value="Genomic_DNA"/>
</dbReference>
<dbReference type="RefSeq" id="WP_117543851.1">
    <property type="nucleotide sequence ID" value="NZ_QRXV01000008.1"/>
</dbReference>
<proteinExistence type="predicted"/>
<organism evidence="1 2">
    <name type="scientific">Bacteroides uniformis</name>
    <dbReference type="NCBI Taxonomy" id="820"/>
    <lineage>
        <taxon>Bacteria</taxon>
        <taxon>Pseudomonadati</taxon>
        <taxon>Bacteroidota</taxon>
        <taxon>Bacteroidia</taxon>
        <taxon>Bacteroidales</taxon>
        <taxon>Bacteroidaceae</taxon>
        <taxon>Bacteroides</taxon>
    </lineage>
</organism>
<dbReference type="AlphaFoldDB" id="A0A412SPK0"/>
<sequence length="81" mass="8907">MATIYKITGGGQKVRENVQAGIPTGYVRDDHSDRVEKSGCEGQDFSTGVMWATDLETLQRWADEWAGCEVRLVEASKKGDA</sequence>
<dbReference type="Proteomes" id="UP000284022">
    <property type="component" value="Unassembled WGS sequence"/>
</dbReference>
<evidence type="ECO:0000313" key="1">
    <source>
        <dbReference type="EMBL" id="RGU39640.1"/>
    </source>
</evidence>
<protein>
    <submittedName>
        <fullName evidence="1">Uncharacterized protein</fullName>
    </submittedName>
</protein>